<dbReference type="Proteomes" id="UP000318825">
    <property type="component" value="Unassembled WGS sequence"/>
</dbReference>
<dbReference type="SUPFAM" id="SSF52129">
    <property type="entry name" value="Caspase-like"/>
    <property type="match status" value="1"/>
</dbReference>
<dbReference type="EMBL" id="BJNF01000101">
    <property type="protein sequence ID" value="GEC17303.1"/>
    <property type="molecule type" value="Genomic_DNA"/>
</dbReference>
<sequence length="296" mass="32222">MSTNRRNFIWASLLSAAYLVPLRQVRGASSGSFDVEEEQPATSGSFDDDYVTLEPELKTGPIPTHPSRVALVIGNSRYNFFPKLANPEHDATDLAAILRSTGFKVVFGTNLPRITMENAIATFVKNARTANASLVFFAGHGLQYQGVNYLAPVDGQLSDETDLKKFIRLQDVIDDLQNTPGVRILIVDACRDNDAITQLAASAPTPKSRSIGLQRGLAKVEADGIFVAFASQANKVASDGNGRNSPFTASLLKRIVEPGVELRTIMTRVRGDVVTATHNAQRPEAWDSLIGEFTFR</sequence>
<dbReference type="PANTHER" id="PTHR22576">
    <property type="entry name" value="MUCOSA ASSOCIATED LYMPHOID TISSUE LYMPHOMA TRANSLOCATION PROTEIN 1/PARACASPASE"/>
    <property type="match status" value="1"/>
</dbReference>
<dbReference type="Gene3D" id="3.40.50.1460">
    <property type="match status" value="1"/>
</dbReference>
<dbReference type="InterPro" id="IPR001309">
    <property type="entry name" value="Pept_C14_p20"/>
</dbReference>
<dbReference type="OrthoDB" id="9816009at2"/>
<feature type="domain" description="Caspase family p20" evidence="1">
    <location>
        <begin position="66"/>
        <end position="194"/>
    </location>
</feature>
<dbReference type="RefSeq" id="WP_141385041.1">
    <property type="nucleotide sequence ID" value="NZ_BJNF01000101.1"/>
</dbReference>
<dbReference type="GO" id="GO:0004197">
    <property type="term" value="F:cysteine-type endopeptidase activity"/>
    <property type="evidence" value="ECO:0007669"/>
    <property type="project" value="InterPro"/>
</dbReference>
<evidence type="ECO:0000313" key="2">
    <source>
        <dbReference type="EMBL" id="GEC17303.1"/>
    </source>
</evidence>
<dbReference type="GO" id="GO:0006508">
    <property type="term" value="P:proteolysis"/>
    <property type="evidence" value="ECO:0007669"/>
    <property type="project" value="InterPro"/>
</dbReference>
<proteinExistence type="predicted"/>
<evidence type="ECO:0000313" key="3">
    <source>
        <dbReference type="Proteomes" id="UP000318825"/>
    </source>
</evidence>
<dbReference type="Pfam" id="PF00656">
    <property type="entry name" value="Peptidase_C14"/>
    <property type="match status" value="1"/>
</dbReference>
<reference evidence="2 3" key="1">
    <citation type="submission" date="2019-06" db="EMBL/GenBank/DDBJ databases">
        <title>Whole genome shotgun sequence of Nitrobacter winogradskyi NBRC 14297.</title>
        <authorList>
            <person name="Hosoyama A."/>
            <person name="Uohara A."/>
            <person name="Ohji S."/>
            <person name="Ichikawa N."/>
        </authorList>
    </citation>
    <scope>NUCLEOTIDE SEQUENCE [LARGE SCALE GENOMIC DNA]</scope>
    <source>
        <strain evidence="2 3">NBRC 14297</strain>
    </source>
</reference>
<dbReference type="InterPro" id="IPR052039">
    <property type="entry name" value="Caspase-related_regulators"/>
</dbReference>
<dbReference type="AlphaFoldDB" id="A0A4Y3WEI1"/>
<accession>A0A4Y3WEI1</accession>
<organism evidence="2 3">
    <name type="scientific">Nitrobacter winogradskyi</name>
    <name type="common">Nitrobacter agilis</name>
    <dbReference type="NCBI Taxonomy" id="913"/>
    <lineage>
        <taxon>Bacteria</taxon>
        <taxon>Pseudomonadati</taxon>
        <taxon>Pseudomonadota</taxon>
        <taxon>Alphaproteobacteria</taxon>
        <taxon>Hyphomicrobiales</taxon>
        <taxon>Nitrobacteraceae</taxon>
        <taxon>Nitrobacter</taxon>
    </lineage>
</organism>
<dbReference type="PANTHER" id="PTHR22576:SF37">
    <property type="entry name" value="MUCOSA-ASSOCIATED LYMPHOID TISSUE LYMPHOMA TRANSLOCATION PROTEIN 1"/>
    <property type="match status" value="1"/>
</dbReference>
<dbReference type="InterPro" id="IPR029030">
    <property type="entry name" value="Caspase-like_dom_sf"/>
</dbReference>
<gene>
    <name evidence="2" type="ORF">NWI01_31950</name>
</gene>
<dbReference type="PROSITE" id="PS50208">
    <property type="entry name" value="CASPASE_P20"/>
    <property type="match status" value="1"/>
</dbReference>
<protein>
    <recommendedName>
        <fullName evidence="1">Caspase family p20 domain-containing protein</fullName>
    </recommendedName>
</protein>
<evidence type="ECO:0000259" key="1">
    <source>
        <dbReference type="PROSITE" id="PS50208"/>
    </source>
</evidence>
<comment type="caution">
    <text evidence="2">The sequence shown here is derived from an EMBL/GenBank/DDBJ whole genome shotgun (WGS) entry which is preliminary data.</text>
</comment>
<dbReference type="InterPro" id="IPR011600">
    <property type="entry name" value="Pept_C14_caspase"/>
</dbReference>
<name>A0A4Y3WEI1_NITWI</name>